<proteinExistence type="predicted"/>
<dbReference type="RefSeq" id="WP_200245526.1">
    <property type="nucleotide sequence ID" value="NZ_JAENHK010000010.1"/>
</dbReference>
<reference evidence="2" key="1">
    <citation type="submission" date="2021-01" db="EMBL/GenBank/DDBJ databases">
        <title>Genome public.</title>
        <authorList>
            <person name="Liu C."/>
            <person name="Sun Q."/>
        </authorList>
    </citation>
    <scope>NUCLEOTIDE SEQUENCE [LARGE SCALE GENOMIC DNA]</scope>
    <source>
        <strain evidence="2">YIM B02567</strain>
    </source>
</reference>
<dbReference type="EMBL" id="JAENHK010000010">
    <property type="protein sequence ID" value="MBK1896129.1"/>
    <property type="molecule type" value="Genomic_DNA"/>
</dbReference>
<organism evidence="1 2">
    <name type="scientific">Chryseobacterium paridis</name>
    <dbReference type="NCBI Taxonomy" id="2800328"/>
    <lineage>
        <taxon>Bacteria</taxon>
        <taxon>Pseudomonadati</taxon>
        <taxon>Bacteroidota</taxon>
        <taxon>Flavobacteriia</taxon>
        <taxon>Flavobacteriales</taxon>
        <taxon>Weeksellaceae</taxon>
        <taxon>Chryseobacterium group</taxon>
        <taxon>Chryseobacterium</taxon>
    </lineage>
</organism>
<name>A0ABS1FUN7_9FLAO</name>
<gene>
    <name evidence="1" type="ORF">JHL15_10225</name>
</gene>
<accession>A0ABS1FUN7</accession>
<dbReference type="Proteomes" id="UP000628669">
    <property type="component" value="Unassembled WGS sequence"/>
</dbReference>
<evidence type="ECO:0000313" key="2">
    <source>
        <dbReference type="Proteomes" id="UP000628669"/>
    </source>
</evidence>
<sequence length="175" mass="20412">MHKVVIIFFLLSFIFFTSQVKISNKDCLKISTEVETLFYGYPNNFIITNNTDNNYLLNISGFLGTSNIYANKERLLPNKPGFSSNPMDWNNEECKRNILLVPKYKTVKSILHINVIKGFYELDDNKKYEIDFESTHTSMSPYYYGCTKYVDSFVNQGYKIYDGKLQGKLELILKK</sequence>
<comment type="caution">
    <text evidence="1">The sequence shown here is derived from an EMBL/GenBank/DDBJ whole genome shotgun (WGS) entry which is preliminary data.</text>
</comment>
<evidence type="ECO:0000313" key="1">
    <source>
        <dbReference type="EMBL" id="MBK1896129.1"/>
    </source>
</evidence>
<keyword evidence="2" id="KW-1185">Reference proteome</keyword>
<protein>
    <submittedName>
        <fullName evidence="1">Uncharacterized protein</fullName>
    </submittedName>
</protein>